<feature type="transmembrane region" description="Helical" evidence="2">
    <location>
        <begin position="211"/>
        <end position="236"/>
    </location>
</feature>
<feature type="transmembrane region" description="Helical" evidence="2">
    <location>
        <begin position="44"/>
        <end position="64"/>
    </location>
</feature>
<feature type="transmembrane region" description="Helical" evidence="2">
    <location>
        <begin position="71"/>
        <end position="89"/>
    </location>
</feature>
<evidence type="ECO:0000313" key="3">
    <source>
        <dbReference type="EMBL" id="TIX51303.1"/>
    </source>
</evidence>
<feature type="transmembrane region" description="Helical" evidence="2">
    <location>
        <begin position="352"/>
        <end position="371"/>
    </location>
</feature>
<feature type="transmembrane region" description="Helical" evidence="2">
    <location>
        <begin position="280"/>
        <end position="305"/>
    </location>
</feature>
<feature type="transmembrane region" description="Helical" evidence="2">
    <location>
        <begin position="141"/>
        <end position="161"/>
    </location>
</feature>
<comment type="caution">
    <text evidence="3">The sequence shown here is derived from an EMBL/GenBank/DDBJ whole genome shotgun (WGS) entry which is preliminary data.</text>
</comment>
<organism evidence="3 4">
    <name type="scientific">Alteraurantiacibacter aquimixticola</name>
    <dbReference type="NCBI Taxonomy" id="2489173"/>
    <lineage>
        <taxon>Bacteria</taxon>
        <taxon>Pseudomonadati</taxon>
        <taxon>Pseudomonadota</taxon>
        <taxon>Alphaproteobacteria</taxon>
        <taxon>Sphingomonadales</taxon>
        <taxon>Erythrobacteraceae</taxon>
        <taxon>Alteraurantiacibacter</taxon>
    </lineage>
</organism>
<accession>A0A4T3F243</accession>
<dbReference type="Proteomes" id="UP000309389">
    <property type="component" value="Unassembled WGS sequence"/>
</dbReference>
<feature type="transmembrane region" description="Helical" evidence="2">
    <location>
        <begin position="248"/>
        <end position="268"/>
    </location>
</feature>
<sequence length="574" mass="61676">MADATEATKPIEDWPLRPAILAGLLAAAGLVIYFLVEYHEPEPLAGGAAAFIFFGSIAAAFTIGPQRLKEPALFALGIGLVMGGLSWHWLRVQETSAGGHFAFAAGVFATGLALPLFQAGFHHTKLATSYQLTHFHVWTDVVSAAGAMAFTGLSWLLLVLLNGLFDLVGIDVIEDLMDEEWFAWMFSGAAFGAGLGVLRNNLKIIGSLQNVVLLVLSLLAVPLALGLIVFLVALLSSGGQALWDATDAATPILLSCAVGSFVLTCAVMREDDAAMSGNRVQRIAAMVLAAGIFPLAVFAAISMGIRVDQRGLSPERIWALICIAIATAYGLAWWVGLIRGRMQGWAAELRRANLHLAVATCGLALLLALPWHDFGAVSARNQVARLEAGKILPDDFDFAALRWDFGDSGRAVLDRLASGEGEVAQLAAEARDEDLRPSPWERRGRNLDIVLRVDSEDPAVEPAIREYLRATPWFCNDYCVVLELEDEPEGARDVLVVQSYASQRLSLVPDGDGLKVEVEPAVEVAEAAPNMDADSEVEIREVTKCYVFIDGKPQGQPIDEGEPDIPHITATTSE</sequence>
<feature type="region of interest" description="Disordered" evidence="1">
    <location>
        <begin position="553"/>
        <end position="574"/>
    </location>
</feature>
<dbReference type="InterPro" id="IPR025291">
    <property type="entry name" value="DUF4153"/>
</dbReference>
<feature type="transmembrane region" description="Helical" evidence="2">
    <location>
        <begin position="101"/>
        <end position="121"/>
    </location>
</feature>
<dbReference type="AlphaFoldDB" id="A0A4T3F243"/>
<dbReference type="RefSeq" id="WP_136692082.1">
    <property type="nucleotide sequence ID" value="NZ_SSHH01000001.1"/>
</dbReference>
<protein>
    <submittedName>
        <fullName evidence="3">DUF4153 domain-containing protein</fullName>
    </submittedName>
</protein>
<proteinExistence type="predicted"/>
<keyword evidence="2" id="KW-0472">Membrane</keyword>
<keyword evidence="2" id="KW-1133">Transmembrane helix</keyword>
<feature type="transmembrane region" description="Helical" evidence="2">
    <location>
        <begin position="19"/>
        <end position="38"/>
    </location>
</feature>
<dbReference type="EMBL" id="SSHH01000001">
    <property type="protein sequence ID" value="TIX51303.1"/>
    <property type="molecule type" value="Genomic_DNA"/>
</dbReference>
<name>A0A4T3F243_9SPHN</name>
<feature type="transmembrane region" description="Helical" evidence="2">
    <location>
        <begin position="181"/>
        <end position="199"/>
    </location>
</feature>
<keyword evidence="4" id="KW-1185">Reference proteome</keyword>
<dbReference type="OrthoDB" id="7402611at2"/>
<reference evidence="3 4" key="1">
    <citation type="submission" date="2019-04" db="EMBL/GenBank/DDBJ databases">
        <title>Altererythrobacter aquimixticola sp. nov., isolated from sediment of junction between the ocean and a freshwater spring.</title>
        <authorList>
            <person name="Yoon J.-H."/>
        </authorList>
    </citation>
    <scope>NUCLEOTIDE SEQUENCE [LARGE SCALE GENOMIC DNA]</scope>
    <source>
        <strain evidence="3 4">SSKS-13</strain>
    </source>
</reference>
<evidence type="ECO:0000313" key="4">
    <source>
        <dbReference type="Proteomes" id="UP000309389"/>
    </source>
</evidence>
<evidence type="ECO:0000256" key="2">
    <source>
        <dbReference type="SAM" id="Phobius"/>
    </source>
</evidence>
<evidence type="ECO:0000256" key="1">
    <source>
        <dbReference type="SAM" id="MobiDB-lite"/>
    </source>
</evidence>
<gene>
    <name evidence="3" type="ORF">E5222_02235</name>
</gene>
<keyword evidence="2" id="KW-0812">Transmembrane</keyword>
<dbReference type="Pfam" id="PF13687">
    <property type="entry name" value="DUF4153"/>
    <property type="match status" value="1"/>
</dbReference>
<feature type="transmembrane region" description="Helical" evidence="2">
    <location>
        <begin position="317"/>
        <end position="340"/>
    </location>
</feature>